<name>A0A2A4JPG9_HELVI</name>
<dbReference type="AlphaFoldDB" id="A0A2A4JPG9"/>
<accession>A0A2A4JPG9</accession>
<comment type="caution">
    <text evidence="2">The sequence shown here is derived from an EMBL/GenBank/DDBJ whole genome shotgun (WGS) entry which is preliminary data.</text>
</comment>
<feature type="region of interest" description="Disordered" evidence="1">
    <location>
        <begin position="169"/>
        <end position="189"/>
    </location>
</feature>
<proteinExistence type="predicted"/>
<organism evidence="2">
    <name type="scientific">Heliothis virescens</name>
    <name type="common">Tobacco budworm moth</name>
    <dbReference type="NCBI Taxonomy" id="7102"/>
    <lineage>
        <taxon>Eukaryota</taxon>
        <taxon>Metazoa</taxon>
        <taxon>Ecdysozoa</taxon>
        <taxon>Arthropoda</taxon>
        <taxon>Hexapoda</taxon>
        <taxon>Insecta</taxon>
        <taxon>Pterygota</taxon>
        <taxon>Neoptera</taxon>
        <taxon>Endopterygota</taxon>
        <taxon>Lepidoptera</taxon>
        <taxon>Glossata</taxon>
        <taxon>Ditrysia</taxon>
        <taxon>Noctuoidea</taxon>
        <taxon>Noctuidae</taxon>
        <taxon>Heliothinae</taxon>
        <taxon>Heliothis</taxon>
    </lineage>
</organism>
<evidence type="ECO:0000313" key="2">
    <source>
        <dbReference type="EMBL" id="PCG73343.1"/>
    </source>
</evidence>
<sequence length="492" mass="52978">MVINLAFGRAVVEIVYDLVVVMTACVCNVIERVPVRARAVVKLGVTVRVLEVLPGRVKGLGRVQFIRVTVGECTMQDTLGAIMSRLTAIEENTASGSRIPSTLRGSTPPLDKNNCSTTRTLADAIGMLVSSKRIVIHGISDVQVRAAASNADLTIENLVSFLSTYVKPARRSDNNRNPDNEPSKSSDNNDICTAVIQGIPVDVLIDSGALNVSLISSAVVNYFSGSRKPTNCSLKGIGDRGFVARDVCLTKNVRRCASTVGQVLPKCRRAHEVTEGRALRVWLRQERTLVVLQALSRFRHRPGRRSPDCDDDNFADASGPSGTAPAGPSLHPMGEDRERGVSSPPEDVPGAAEDGARRCPGSGTVLAGVVLVHVLPWFGRCPGSGTDLAGIVLVHVFNVGTCKFKIAMMTTLPTLADPRVPLLRVLLYILWAKTGNEVSPVPQKTSPVQPRTVHGQERPYKLVLVWVVSIPTTCYKSERSVASGFICCLFVE</sequence>
<protein>
    <submittedName>
        <fullName evidence="2">Uncharacterized protein</fullName>
    </submittedName>
</protein>
<dbReference type="EMBL" id="NWSH01000972">
    <property type="protein sequence ID" value="PCG73343.1"/>
    <property type="molecule type" value="Genomic_DNA"/>
</dbReference>
<evidence type="ECO:0000256" key="1">
    <source>
        <dbReference type="SAM" id="MobiDB-lite"/>
    </source>
</evidence>
<reference evidence="2" key="1">
    <citation type="submission" date="2017-09" db="EMBL/GenBank/DDBJ databases">
        <title>Contemporary evolution of a Lepidopteran species, Heliothis virescens, in response to modern agricultural practices.</title>
        <authorList>
            <person name="Fritz M.L."/>
            <person name="Deyonke A.M."/>
            <person name="Papanicolaou A."/>
            <person name="Micinski S."/>
            <person name="Westbrook J."/>
            <person name="Gould F."/>
        </authorList>
    </citation>
    <scope>NUCLEOTIDE SEQUENCE [LARGE SCALE GENOMIC DNA]</scope>
    <source>
        <strain evidence="2">HvINT-</strain>
        <tissue evidence="2">Whole body</tissue>
    </source>
</reference>
<feature type="compositionally biased region" description="Basic and acidic residues" evidence="1">
    <location>
        <begin position="170"/>
        <end position="184"/>
    </location>
</feature>
<gene>
    <name evidence="2" type="ORF">B5V51_14923</name>
</gene>
<feature type="region of interest" description="Disordered" evidence="1">
    <location>
        <begin position="301"/>
        <end position="356"/>
    </location>
</feature>